<evidence type="ECO:0000259" key="6">
    <source>
        <dbReference type="Pfam" id="PF02743"/>
    </source>
</evidence>
<keyword evidence="5" id="KW-0472">Membrane</keyword>
<dbReference type="GO" id="GO:0005886">
    <property type="term" value="C:plasma membrane"/>
    <property type="evidence" value="ECO:0007669"/>
    <property type="project" value="UniProtKB-SubCell"/>
</dbReference>
<reference evidence="8" key="1">
    <citation type="submission" date="2017-09" db="EMBL/GenBank/DDBJ databases">
        <title>Depth-based differentiation of microbial function through sediment-hosted aquifers and enrichment of novel symbionts in the deep terrestrial subsurface.</title>
        <authorList>
            <person name="Probst A.J."/>
            <person name="Ladd B."/>
            <person name="Jarett J.K."/>
            <person name="Geller-Mcgrath D.E."/>
            <person name="Sieber C.M."/>
            <person name="Emerson J.B."/>
            <person name="Anantharaman K."/>
            <person name="Thomas B.C."/>
            <person name="Malmstrom R."/>
            <person name="Stieglmeier M."/>
            <person name="Klingl A."/>
            <person name="Woyke T."/>
            <person name="Ryan C.M."/>
            <person name="Banfield J.F."/>
        </authorList>
    </citation>
    <scope>NUCLEOTIDE SEQUENCE [LARGE SCALE GENOMIC DNA]</scope>
</reference>
<evidence type="ECO:0000313" key="7">
    <source>
        <dbReference type="EMBL" id="PIX34175.1"/>
    </source>
</evidence>
<name>A0A2M7K7R8_9BACT</name>
<dbReference type="Gene3D" id="3.30.450.20">
    <property type="entry name" value="PAS domain"/>
    <property type="match status" value="1"/>
</dbReference>
<dbReference type="InterPro" id="IPR029151">
    <property type="entry name" value="Sensor-like_sf"/>
</dbReference>
<proteinExistence type="predicted"/>
<keyword evidence="2" id="KW-1003">Cell membrane</keyword>
<keyword evidence="4" id="KW-1133">Transmembrane helix</keyword>
<keyword evidence="3" id="KW-0812">Transmembrane</keyword>
<dbReference type="Proteomes" id="UP000231493">
    <property type="component" value="Unassembled WGS sequence"/>
</dbReference>
<protein>
    <recommendedName>
        <fullName evidence="6">Cache domain-containing protein</fullName>
    </recommendedName>
</protein>
<comment type="caution">
    <text evidence="7">The sequence shown here is derived from an EMBL/GenBank/DDBJ whole genome shotgun (WGS) entry which is preliminary data.</text>
</comment>
<dbReference type="AlphaFoldDB" id="A0A2M7K7R8"/>
<evidence type="ECO:0000256" key="2">
    <source>
        <dbReference type="ARBA" id="ARBA00022475"/>
    </source>
</evidence>
<dbReference type="CDD" id="cd12914">
    <property type="entry name" value="PDC1_DGC_like"/>
    <property type="match status" value="1"/>
</dbReference>
<accession>A0A2M7K7R8</accession>
<evidence type="ECO:0000256" key="1">
    <source>
        <dbReference type="ARBA" id="ARBA00004651"/>
    </source>
</evidence>
<evidence type="ECO:0000313" key="8">
    <source>
        <dbReference type="Proteomes" id="UP000231493"/>
    </source>
</evidence>
<evidence type="ECO:0000256" key="4">
    <source>
        <dbReference type="ARBA" id="ARBA00022989"/>
    </source>
</evidence>
<dbReference type="Pfam" id="PF02743">
    <property type="entry name" value="dCache_1"/>
    <property type="match status" value="1"/>
</dbReference>
<sequence length="288" mass="32601">MKIRKRLLIIILSLLIAVGAISILMSRNMSTNLIRHQITHNLISTTQSRAAHIKTLLDLEKEVVIQSSKWIVIRELLSSTKEEDYLLKFNRVILRLQDTAQAGEYVHNIFVLDTKGTIIASSDEEEIGKDKSNDPYFLGGKKGVFIKDVYISSHHQENVLAFSAPILEEDNKLLGVVVLRMSLEPIFKITTDPTGLGQTGETYLVNQEGYMITPSRFIDEVFLKQKIELKNPEHFDPSNTLPKEGVDIIKDYRGIEVLSVDLHPPEMNWCLIAQIDVEEAFAPDHSAH</sequence>
<gene>
    <name evidence="7" type="ORF">COZ58_04915</name>
</gene>
<comment type="subcellular location">
    <subcellularLocation>
        <location evidence="1">Cell membrane</location>
        <topology evidence="1">Multi-pass membrane protein</topology>
    </subcellularLocation>
</comment>
<dbReference type="EMBL" id="PFIP01000098">
    <property type="protein sequence ID" value="PIX34175.1"/>
    <property type="molecule type" value="Genomic_DNA"/>
</dbReference>
<dbReference type="SUPFAM" id="SSF103190">
    <property type="entry name" value="Sensory domain-like"/>
    <property type="match status" value="1"/>
</dbReference>
<organism evidence="7 8">
    <name type="scientific">Candidatus Infernicultor aquiphilus</name>
    <dbReference type="NCBI Taxonomy" id="1805029"/>
    <lineage>
        <taxon>Bacteria</taxon>
        <taxon>Pseudomonadati</taxon>
        <taxon>Atribacterota</taxon>
        <taxon>Candidatus Phoenicimicrobiia</taxon>
        <taxon>Candidatus Pheonicimicrobiales</taxon>
        <taxon>Candidatus Phoenicimicrobiaceae</taxon>
        <taxon>Candidatus Infernicultor</taxon>
    </lineage>
</organism>
<evidence type="ECO:0000256" key="3">
    <source>
        <dbReference type="ARBA" id="ARBA00022692"/>
    </source>
</evidence>
<evidence type="ECO:0000256" key="5">
    <source>
        <dbReference type="ARBA" id="ARBA00023136"/>
    </source>
</evidence>
<dbReference type="InterPro" id="IPR033479">
    <property type="entry name" value="dCache_1"/>
</dbReference>
<feature type="domain" description="Cache" evidence="6">
    <location>
        <begin position="37"/>
        <end position="259"/>
    </location>
</feature>